<keyword evidence="3" id="KW-1185">Reference proteome</keyword>
<evidence type="ECO:0000313" key="2">
    <source>
        <dbReference type="EMBL" id="SLN13631.1"/>
    </source>
</evidence>
<protein>
    <recommendedName>
        <fullName evidence="1">T6SS Phospholipase effector Tle1-like catalytic domain-containing protein</fullName>
    </recommendedName>
</protein>
<evidence type="ECO:0000313" key="3">
    <source>
        <dbReference type="Proteomes" id="UP000193900"/>
    </source>
</evidence>
<dbReference type="EMBL" id="FWFZ01000001">
    <property type="protein sequence ID" value="SLN13631.1"/>
    <property type="molecule type" value="Genomic_DNA"/>
</dbReference>
<dbReference type="AlphaFoldDB" id="A0A1Y5RBL0"/>
<dbReference type="OrthoDB" id="4378831at2"/>
<dbReference type="PANTHER" id="PTHR33840:SF1">
    <property type="entry name" value="TLE1 PHOSPHOLIPASE DOMAIN-CONTAINING PROTEIN"/>
    <property type="match status" value="1"/>
</dbReference>
<feature type="domain" description="T6SS Phospholipase effector Tle1-like catalytic" evidence="1">
    <location>
        <begin position="3"/>
        <end position="323"/>
    </location>
</feature>
<reference evidence="2 3" key="1">
    <citation type="submission" date="2017-03" db="EMBL/GenBank/DDBJ databases">
        <authorList>
            <person name="Afonso C.L."/>
            <person name="Miller P.J."/>
            <person name="Scott M.A."/>
            <person name="Spackman E."/>
            <person name="Goraichik I."/>
            <person name="Dimitrov K.M."/>
            <person name="Suarez D.L."/>
            <person name="Swayne D.E."/>
        </authorList>
    </citation>
    <scope>NUCLEOTIDE SEQUENCE [LARGE SCALE GENOMIC DNA]</scope>
    <source>
        <strain evidence="2 3">CECT 7023</strain>
    </source>
</reference>
<proteinExistence type="predicted"/>
<dbReference type="RefSeq" id="WP_085877013.1">
    <property type="nucleotide sequence ID" value="NZ_FWFZ01000001.1"/>
</dbReference>
<organism evidence="2 3">
    <name type="scientific">Roseisalinus antarcticus</name>
    <dbReference type="NCBI Taxonomy" id="254357"/>
    <lineage>
        <taxon>Bacteria</taxon>
        <taxon>Pseudomonadati</taxon>
        <taxon>Pseudomonadota</taxon>
        <taxon>Alphaproteobacteria</taxon>
        <taxon>Rhodobacterales</taxon>
        <taxon>Roseobacteraceae</taxon>
        <taxon>Roseisalinus</taxon>
    </lineage>
</organism>
<dbReference type="InterPro" id="IPR018712">
    <property type="entry name" value="Tle1-like_cat"/>
</dbReference>
<accession>A0A1Y5RBL0</accession>
<evidence type="ECO:0000259" key="1">
    <source>
        <dbReference type="Pfam" id="PF09994"/>
    </source>
</evidence>
<dbReference type="Pfam" id="PF09994">
    <property type="entry name" value="T6SS_Tle1-like_cat"/>
    <property type="match status" value="1"/>
</dbReference>
<dbReference type="PANTHER" id="PTHR33840">
    <property type="match status" value="1"/>
</dbReference>
<dbReference type="Proteomes" id="UP000193900">
    <property type="component" value="Unassembled WGS sequence"/>
</dbReference>
<gene>
    <name evidence="2" type="ORF">ROA7023_00066</name>
</gene>
<sequence>MDRQIVICMDGTGNEIRRKASNVLKIYRHLKKDDAQIVHYVPGVGTRDGQTLIGDTWQRLKSLAGLGFGLGLEDDVLDAYRFLSRCYRSAEAKRRDWQLDQDRDARLRRGIGVAEAGDAPPVFLDDRIYLVGFSRGAYAARVLAGFIHNFGLLPPDRLHMAAQVFRAYRRLTEDPQVARTRPPAELYAEMRLYGRVLDPDVSVSIRALGLFDTVSSMIRFHPVWRNLARYRSLIGFGRHAGVSYNTSVRIVRHAMSVDERRSMFRSEHWVPSDFYPTRFRNSRLKRLQYCEQRWFPGYHADIGGAVREQDSGIGKLTALWMLDGIAADEAAAEAEDNRLRADAGDPALPRRPLGLALKRGARARYFEGATDSTDVFGKPYAGPDGLAPLHPSLTPGWWIFEIIPKSLKRREWKPGRPGLVWYFPLGEPRLVPHDHIVDPTVIVRRDAMPLYRPPNISGRDTLPE</sequence>
<name>A0A1Y5RBL0_9RHOB</name>